<protein>
    <submittedName>
        <fullName evidence="1">Uncharacterized protein</fullName>
    </submittedName>
</protein>
<evidence type="ECO:0000313" key="1">
    <source>
        <dbReference type="EMBL" id="RXH68889.1"/>
    </source>
</evidence>
<dbReference type="EMBL" id="RDQH01000343">
    <property type="protein sequence ID" value="RXH68889.1"/>
    <property type="molecule type" value="Genomic_DNA"/>
</dbReference>
<sequence length="125" mass="14375">MMVWYTCCFSTFTCYLHYKPIFAVHRKTQEIVIVGRHPTCNIVLILQIPSSNPFRPFFPKALLPIVSTTVATTLPQRNMVLSTALPIFHQNHISNSSNFKHDMPAKELAETLNLNIMKVKMSRKQ</sequence>
<gene>
    <name evidence="1" type="ORF">DVH24_031222</name>
</gene>
<proteinExistence type="predicted"/>
<keyword evidence="2" id="KW-1185">Reference proteome</keyword>
<comment type="caution">
    <text evidence="1">The sequence shown here is derived from an EMBL/GenBank/DDBJ whole genome shotgun (WGS) entry which is preliminary data.</text>
</comment>
<dbReference type="Proteomes" id="UP000290289">
    <property type="component" value="Chromosome 17"/>
</dbReference>
<name>A0A498HCW8_MALDO</name>
<organism evidence="1 2">
    <name type="scientific">Malus domestica</name>
    <name type="common">Apple</name>
    <name type="synonym">Pyrus malus</name>
    <dbReference type="NCBI Taxonomy" id="3750"/>
    <lineage>
        <taxon>Eukaryota</taxon>
        <taxon>Viridiplantae</taxon>
        <taxon>Streptophyta</taxon>
        <taxon>Embryophyta</taxon>
        <taxon>Tracheophyta</taxon>
        <taxon>Spermatophyta</taxon>
        <taxon>Magnoliopsida</taxon>
        <taxon>eudicotyledons</taxon>
        <taxon>Gunneridae</taxon>
        <taxon>Pentapetalae</taxon>
        <taxon>rosids</taxon>
        <taxon>fabids</taxon>
        <taxon>Rosales</taxon>
        <taxon>Rosaceae</taxon>
        <taxon>Amygdaloideae</taxon>
        <taxon>Maleae</taxon>
        <taxon>Malus</taxon>
    </lineage>
</organism>
<reference evidence="1 2" key="1">
    <citation type="submission" date="2018-10" db="EMBL/GenBank/DDBJ databases">
        <title>A high-quality apple genome assembly.</title>
        <authorList>
            <person name="Hu J."/>
        </authorList>
    </citation>
    <scope>NUCLEOTIDE SEQUENCE [LARGE SCALE GENOMIC DNA]</scope>
    <source>
        <strain evidence="2">cv. HFTH1</strain>
        <tissue evidence="1">Young leaf</tissue>
    </source>
</reference>
<evidence type="ECO:0000313" key="2">
    <source>
        <dbReference type="Proteomes" id="UP000290289"/>
    </source>
</evidence>
<accession>A0A498HCW8</accession>
<dbReference type="AlphaFoldDB" id="A0A498HCW8"/>